<evidence type="ECO:0000259" key="6">
    <source>
        <dbReference type="Pfam" id="PF13482"/>
    </source>
</evidence>
<keyword evidence="2" id="KW-0378">Hydrolase</keyword>
<evidence type="ECO:0000256" key="3">
    <source>
        <dbReference type="ARBA" id="ARBA00022806"/>
    </source>
</evidence>
<evidence type="ECO:0000313" key="8">
    <source>
        <dbReference type="Proteomes" id="UP000317716"/>
    </source>
</evidence>
<dbReference type="GO" id="GO:0005524">
    <property type="term" value="F:ATP binding"/>
    <property type="evidence" value="ECO:0007669"/>
    <property type="project" value="UniProtKB-KW"/>
</dbReference>
<keyword evidence="4" id="KW-0067">ATP-binding</keyword>
<dbReference type="GO" id="GO:0043139">
    <property type="term" value="F:5'-3' DNA helicase activity"/>
    <property type="evidence" value="ECO:0007669"/>
    <property type="project" value="TreeGrafter"/>
</dbReference>
<dbReference type="CDD" id="cd17934">
    <property type="entry name" value="DEXXQc_Upf1-like"/>
    <property type="match status" value="1"/>
</dbReference>
<comment type="caution">
    <text evidence="7">The sequence shown here is derived from an EMBL/GenBank/DDBJ whole genome shotgun (WGS) entry which is preliminary data.</text>
</comment>
<protein>
    <submittedName>
        <fullName evidence="7">TM0106 family RecB-like putative nuclease</fullName>
    </submittedName>
</protein>
<evidence type="ECO:0000256" key="4">
    <source>
        <dbReference type="ARBA" id="ARBA00022840"/>
    </source>
</evidence>
<dbReference type="SUPFAM" id="SSF52540">
    <property type="entry name" value="P-loop containing nucleoside triphosphate hydrolases"/>
    <property type="match status" value="1"/>
</dbReference>
<dbReference type="Pfam" id="PF13604">
    <property type="entry name" value="AAA_30"/>
    <property type="match status" value="1"/>
</dbReference>
<dbReference type="PANTHER" id="PTHR43788">
    <property type="entry name" value="DNA2/NAM7 HELICASE FAMILY MEMBER"/>
    <property type="match status" value="1"/>
</dbReference>
<feature type="domain" description="YprB ribonuclease H-like" evidence="6">
    <location>
        <begin position="238"/>
        <end position="423"/>
    </location>
</feature>
<dbReference type="Gene3D" id="3.40.50.300">
    <property type="entry name" value="P-loop containing nucleotide triphosphate hydrolases"/>
    <property type="match status" value="2"/>
</dbReference>
<dbReference type="NCBIfam" id="TIGR03491">
    <property type="entry name" value="TM0106 family RecB-like putative nuclease"/>
    <property type="match status" value="1"/>
</dbReference>
<dbReference type="InterPro" id="IPR038720">
    <property type="entry name" value="YprB_RNase_H-like_dom"/>
</dbReference>
<organism evidence="7 8">
    <name type="scientific">Eiseniibacteriota bacterium</name>
    <dbReference type="NCBI Taxonomy" id="2212470"/>
    <lineage>
        <taxon>Bacteria</taxon>
        <taxon>Candidatus Eiseniibacteriota</taxon>
    </lineage>
</organism>
<dbReference type="AlphaFoldDB" id="A0A538STA4"/>
<sequence length="1073" mass="118569">MRAGADIIVQATLVAGRWLGRADVLLRVERESNFGAWSYEALDTKLAQETKAGAVLQLCLYSDLLREIQGVLPERMYVVPRKPGFPLEPYRVDDYLAYYRLVRRRLEAAVDAGTAPGDGAAPATYPEPVPHCDVCRWWPRCDKQRRADDHLCLVAGISRLQTRELEERDIATLARLAKEPLPIAWKPARGAKEGYGRVREQARIQLDGRAQDRTLHELLPIEPGRGLALLPAPSPGDVFLDLEADPYVDDGGLEYLFGWVTADAAPPGTLALEVGPPVYRARWALDRGGERAGFEAAVDAIMQQWAADPNMHVYHYGAYEPGALKRLMGRYASREAEIDRLLRGGRIVDLHAIVKQTLRASVEEYSIKKLEPLYGFERTQPLEAAKGALRLIERSLDLGYAVDPHCDHARIVEAYNRDDCLSRLRAQEIARGEEILRPEQLPGDPNEKVGERERQARELAERLLAGVLDDRGERSDEQQARWLLANMLDWHRREEKAPWWEYFRLRDMSDDELLEDNAGLSGLEFVERVSARRVAVDRYRFRAQDTAIREESELELPGVDGGSFGKVVAIDLRARTVDIKKAGRFTELHPTGLFAHKVVRADVQAQSLMRLGHWVLEHGVDAPGERRAARDLLLGRAPRLVGHAGGPLEQPDEGGVRAARRLALALDHGALAIQGPPGSGKTFTGARMILDLVRKGKQVGVCAASHKVVRNPLSAVVSAAQEEGRKITCLQKTPDEEGAPGIAVCDDNAEVRLALRTHQTRVAGGTAWLWAREEFFEAVDVLFVDEAGQMSLANVLAIAQSAQSLVLLGDPRQLEQPIQGSHPEGTAVSALEHVLGGAQTIADDRGLFLAESWRLPPEICDFTSELFYERRLKARSAPGLQVISGAGRFDGSGLWFVPVEHDANQSASPEEVEVVARLVESLSQGNVRWRDRDDQIHALEQRDVLVIAPYNAQVADLAARLPSGARVGTVDKFQGQEAPIVIFSLTTSTPQDAPRGMDFLFDPNRFNVATSRAICACIVVGSPALFEPDCRTPKQMRLANAFCRFLEVAREVRADAGAATARESGSREAATRP</sequence>
<dbReference type="InterPro" id="IPR050534">
    <property type="entry name" value="Coronavir_polyprotein_1ab"/>
</dbReference>
<dbReference type="Proteomes" id="UP000317716">
    <property type="component" value="Unassembled WGS sequence"/>
</dbReference>
<dbReference type="InterPro" id="IPR027417">
    <property type="entry name" value="P-loop_NTPase"/>
</dbReference>
<name>A0A538STA4_UNCEI</name>
<dbReference type="InterPro" id="IPR019993">
    <property type="entry name" value="RecB_nuclease_TM0106_put"/>
</dbReference>
<evidence type="ECO:0000259" key="5">
    <source>
        <dbReference type="Pfam" id="PF13087"/>
    </source>
</evidence>
<proteinExistence type="predicted"/>
<feature type="domain" description="DNA2/NAM7 helicase-like C-terminal" evidence="5">
    <location>
        <begin position="845"/>
        <end position="1022"/>
    </location>
</feature>
<dbReference type="Pfam" id="PF13482">
    <property type="entry name" value="RNase_H_2"/>
    <property type="match status" value="1"/>
</dbReference>
<dbReference type="Pfam" id="PF13087">
    <property type="entry name" value="AAA_12"/>
    <property type="match status" value="1"/>
</dbReference>
<dbReference type="EMBL" id="VBOS01000256">
    <property type="protein sequence ID" value="TMQ54618.1"/>
    <property type="molecule type" value="Genomic_DNA"/>
</dbReference>
<dbReference type="PANTHER" id="PTHR43788:SF8">
    <property type="entry name" value="DNA-BINDING PROTEIN SMUBP-2"/>
    <property type="match status" value="1"/>
</dbReference>
<dbReference type="CDD" id="cd18808">
    <property type="entry name" value="SF1_C_Upf1"/>
    <property type="match status" value="1"/>
</dbReference>
<evidence type="ECO:0000256" key="1">
    <source>
        <dbReference type="ARBA" id="ARBA00022741"/>
    </source>
</evidence>
<keyword evidence="1" id="KW-0547">Nucleotide-binding</keyword>
<dbReference type="GO" id="GO:0016787">
    <property type="term" value="F:hydrolase activity"/>
    <property type="evidence" value="ECO:0007669"/>
    <property type="project" value="UniProtKB-KW"/>
</dbReference>
<gene>
    <name evidence="7" type="ORF">E6K72_07545</name>
</gene>
<dbReference type="InterPro" id="IPR041679">
    <property type="entry name" value="DNA2/NAM7-like_C"/>
</dbReference>
<evidence type="ECO:0000313" key="7">
    <source>
        <dbReference type="EMBL" id="TMQ54618.1"/>
    </source>
</evidence>
<reference evidence="7 8" key="1">
    <citation type="journal article" date="2019" name="Nat. Microbiol.">
        <title>Mediterranean grassland soil C-N compound turnover is dependent on rainfall and depth, and is mediated by genomically divergent microorganisms.</title>
        <authorList>
            <person name="Diamond S."/>
            <person name="Andeer P.F."/>
            <person name="Li Z."/>
            <person name="Crits-Christoph A."/>
            <person name="Burstein D."/>
            <person name="Anantharaman K."/>
            <person name="Lane K.R."/>
            <person name="Thomas B.C."/>
            <person name="Pan C."/>
            <person name="Northen T.R."/>
            <person name="Banfield J.F."/>
        </authorList>
    </citation>
    <scope>NUCLEOTIDE SEQUENCE [LARGE SCALE GENOMIC DNA]</scope>
    <source>
        <strain evidence="7">WS_2</strain>
    </source>
</reference>
<evidence type="ECO:0000256" key="2">
    <source>
        <dbReference type="ARBA" id="ARBA00022801"/>
    </source>
</evidence>
<dbReference type="InterPro" id="IPR047187">
    <property type="entry name" value="SF1_C_Upf1"/>
</dbReference>
<accession>A0A538STA4</accession>
<keyword evidence="3" id="KW-0347">Helicase</keyword>